<dbReference type="InterPro" id="IPR031712">
    <property type="entry name" value="DUF5077"/>
</dbReference>
<dbReference type="Pfam" id="PF16871">
    <property type="entry name" value="DUF5077"/>
    <property type="match status" value="1"/>
</dbReference>
<protein>
    <submittedName>
        <fullName evidence="2">DUF3472 domain-containing protein</fullName>
    </submittedName>
</protein>
<sequence length="472" mass="50469">MHQHLAIEPVSPVEPARPARQLTFSALLLLSLAACGGGSVAEAEAPALTAPAVAAGPTAHALAAPAAALAKARAPQIALGGNAYITAAGPDTTEWISNEDGLMDWTDPATVISSYVRVAQPGKFNIVLKGSAPDGGVSTVRITALGKTFTQRLTAGNGAINGQFTSLATVDVAQAGYVKIDVQGLKRTGAEFGKLTAIELSGTAATGLLYANAPEDYYWSRRGPSVHLSYAVPANTEYAYSELQIPVGEDPIGSYFMANGFGQGYMGIQVNGPDERRVLFSVWDPEDGGGKTTLVKKGPDVVVNDFGGEGTGGQSYLLYPWIAGNTYKFITRVRPDGQGASLYSAWFFAPEDGQWHFIATWTRPNITSWLTDFYAFAENFDGEQGWRERKMLHGQQWAVNKDGTWKELNRARFTVDSTGANKQRLDYAGGVDASGKFFLRNGGFFNETVTAGQYFTRPLTGSKPTVQIDTLP</sequence>
<dbReference type="Proteomes" id="UP001209701">
    <property type="component" value="Unassembled WGS sequence"/>
</dbReference>
<reference evidence="2 3" key="1">
    <citation type="submission" date="2021-11" db="EMBL/GenBank/DDBJ databases">
        <authorList>
            <person name="Liang Q."/>
            <person name="Mou H."/>
            <person name="Liu Z."/>
        </authorList>
    </citation>
    <scope>NUCLEOTIDE SEQUENCE [LARGE SCALE GENOMIC DNA]</scope>
    <source>
        <strain evidence="2 3">CHU3</strain>
    </source>
</reference>
<gene>
    <name evidence="2" type="ORF">LNV07_20240</name>
</gene>
<dbReference type="Pfam" id="PF11958">
    <property type="entry name" value="DUF3472"/>
    <property type="match status" value="1"/>
</dbReference>
<feature type="domain" description="DUF5077" evidence="1">
    <location>
        <begin position="77"/>
        <end position="204"/>
    </location>
</feature>
<dbReference type="InterPro" id="IPR021862">
    <property type="entry name" value="DUF3472"/>
</dbReference>
<evidence type="ECO:0000259" key="1">
    <source>
        <dbReference type="Pfam" id="PF16871"/>
    </source>
</evidence>
<evidence type="ECO:0000313" key="2">
    <source>
        <dbReference type="EMBL" id="MCV2370417.1"/>
    </source>
</evidence>
<accession>A0ABT2YK29</accession>
<dbReference type="EMBL" id="JAJIRN010000009">
    <property type="protein sequence ID" value="MCV2370417.1"/>
    <property type="molecule type" value="Genomic_DNA"/>
</dbReference>
<comment type="caution">
    <text evidence="2">The sequence shown here is derived from an EMBL/GenBank/DDBJ whole genome shotgun (WGS) entry which is preliminary data.</text>
</comment>
<organism evidence="2 3">
    <name type="scientific">Roseateles oligotrophus</name>
    <dbReference type="NCBI Taxonomy" id="1769250"/>
    <lineage>
        <taxon>Bacteria</taxon>
        <taxon>Pseudomonadati</taxon>
        <taxon>Pseudomonadota</taxon>
        <taxon>Betaproteobacteria</taxon>
        <taxon>Burkholderiales</taxon>
        <taxon>Sphaerotilaceae</taxon>
        <taxon>Roseateles</taxon>
    </lineage>
</organism>
<proteinExistence type="predicted"/>
<dbReference type="RefSeq" id="WP_263573003.1">
    <property type="nucleotide sequence ID" value="NZ_JAJIRN010000009.1"/>
</dbReference>
<evidence type="ECO:0000313" key="3">
    <source>
        <dbReference type="Proteomes" id="UP001209701"/>
    </source>
</evidence>
<name>A0ABT2YK29_9BURK</name>
<keyword evidence="3" id="KW-1185">Reference proteome</keyword>